<feature type="compositionally biased region" description="Polar residues" evidence="7">
    <location>
        <begin position="166"/>
        <end position="187"/>
    </location>
</feature>
<comment type="subcellular location">
    <subcellularLocation>
        <location evidence="2">Cytoplasm</location>
    </subcellularLocation>
    <subcellularLocation>
        <location evidence="1">Endomembrane system</location>
        <topology evidence="1">Peripheral membrane protein</topology>
    </subcellularLocation>
</comment>
<evidence type="ECO:0000256" key="7">
    <source>
        <dbReference type="SAM" id="MobiDB-lite"/>
    </source>
</evidence>
<keyword evidence="10" id="KW-1185">Reference proteome</keyword>
<feature type="compositionally biased region" description="Basic and acidic residues" evidence="7">
    <location>
        <begin position="542"/>
        <end position="571"/>
    </location>
</feature>
<proteinExistence type="predicted"/>
<evidence type="ECO:0000256" key="1">
    <source>
        <dbReference type="ARBA" id="ARBA00004184"/>
    </source>
</evidence>
<evidence type="ECO:0000259" key="8">
    <source>
        <dbReference type="PROSITE" id="PS50913"/>
    </source>
</evidence>
<feature type="compositionally biased region" description="Low complexity" evidence="7">
    <location>
        <begin position="128"/>
        <end position="143"/>
    </location>
</feature>
<feature type="region of interest" description="Disordered" evidence="7">
    <location>
        <begin position="1"/>
        <end position="35"/>
    </location>
</feature>
<name>A0ABP1CLA5_9APHY</name>
<dbReference type="InterPro" id="IPR000237">
    <property type="entry name" value="GRIP_dom"/>
</dbReference>
<feature type="region of interest" description="Disordered" evidence="7">
    <location>
        <begin position="542"/>
        <end position="575"/>
    </location>
</feature>
<dbReference type="InterPro" id="IPR051952">
    <property type="entry name" value="Golgi-autophagy_related"/>
</dbReference>
<feature type="region of interest" description="Disordered" evidence="7">
    <location>
        <begin position="886"/>
        <end position="924"/>
    </location>
</feature>
<sequence>MFTQWRQAVESLAQPQHSPKPSQDGMADDNAARSSLDAAVIRQSLSSSTQLAESALTSLKKSLVAQRSISPAASKGSPPDARPRSPATRTTLEDRLRAKFTIGDASPSTSPNPSMKTSRVGSPVIDHPLSPSSTPLPASPSASMEIKRPFSPASTPLPDSPALVPTSASQEEVVSHSLSESPSQTMDDTPAGSIPDDNAESLTMEIRPEDSHSQSEAISAHSVSDELQAGDSDAHTGGQDEESHIEADEPPADLPVSASQPEDIQSDSLQAEVDLTVTPPVDETESGETTPPNSTDTTIPSSSEHVDSVDEVNPEPVASSELPSVESDTNQDSSPENHPNGDVLPNGDSTELPDTITPEPADPLPTVDVEGLQKRLKLVEQRFTDVSTSFKRLQAEKAAADRILRELTPLESVQETDALRDYIQNMNMKTEMAQDEIRRLMGKLTRQDERIEELRDIHRLESKSQSDQIDKLRAQVEGVEALLKASQTSVTQSEEESVKWKAEIERLRTEVDRAKGSAKEEEEKRVKAIALLKTVRQKLVKAEKDRDDALKEAQGLKEKEKEEREKEKAEQQRLLGEVQKANNEREVAVSGLKVQFDREVALLKERQEKEMLALRGQFELEVITVKASHSKELDTRNTRISELQTTVQTLSGEKYELFDQLQMRQAELESSQSLLESLQGQTVEFQYQIREANDRVALLNEELADARQEQVQKPYDSVPSTEDVSRLLSAAETKYEGRIAELRNHISTVERERDEAEMEWSRKLTEKVKEIESLRGVLDISAKNQEDAAGNSNLLQQEIERLQDEIRTYQAMISDLRAQAGKVTEIENAAQTQLAEANARSNALRQQYEDSKAKEAQLKALNKTLRDELRKVQSSAALLEKQRNPGVGYWASRPDSSSDLRSPRSSVSDLPSQGSRPGSPATVKSDEEVNFEYLRNVILQFLEHKEMRPHLVRILSTILHFTPQETRRVISKV</sequence>
<reference evidence="10" key="1">
    <citation type="submission" date="2024-04" db="EMBL/GenBank/DDBJ databases">
        <authorList>
            <person name="Shaw F."/>
            <person name="Minotto A."/>
        </authorList>
    </citation>
    <scope>NUCLEOTIDE SEQUENCE [LARGE SCALE GENOMIC DNA]</scope>
</reference>
<evidence type="ECO:0000256" key="3">
    <source>
        <dbReference type="ARBA" id="ARBA00022490"/>
    </source>
</evidence>
<keyword evidence="3" id="KW-0963">Cytoplasm</keyword>
<accession>A0ABP1CLA5</accession>
<feature type="compositionally biased region" description="Polar residues" evidence="7">
    <location>
        <begin position="326"/>
        <end position="337"/>
    </location>
</feature>
<feature type="compositionally biased region" description="Polar residues" evidence="7">
    <location>
        <begin position="257"/>
        <end position="269"/>
    </location>
</feature>
<dbReference type="Proteomes" id="UP001497453">
    <property type="component" value="Chromosome 1"/>
</dbReference>
<feature type="region of interest" description="Disordered" evidence="7">
    <location>
        <begin position="61"/>
        <end position="368"/>
    </location>
</feature>
<dbReference type="SMART" id="SM00755">
    <property type="entry name" value="Grip"/>
    <property type="match status" value="1"/>
</dbReference>
<organism evidence="9 10">
    <name type="scientific">Somion occarium</name>
    <dbReference type="NCBI Taxonomy" id="3059160"/>
    <lineage>
        <taxon>Eukaryota</taxon>
        <taxon>Fungi</taxon>
        <taxon>Dikarya</taxon>
        <taxon>Basidiomycota</taxon>
        <taxon>Agaricomycotina</taxon>
        <taxon>Agaricomycetes</taxon>
        <taxon>Polyporales</taxon>
        <taxon>Cerrenaceae</taxon>
        <taxon>Somion</taxon>
    </lineage>
</organism>
<keyword evidence="4 6" id="KW-0175">Coiled coil</keyword>
<dbReference type="EMBL" id="OZ037944">
    <property type="protein sequence ID" value="CAL1695429.1"/>
    <property type="molecule type" value="Genomic_DNA"/>
</dbReference>
<dbReference type="PROSITE" id="PS50913">
    <property type="entry name" value="GRIP"/>
    <property type="match status" value="1"/>
</dbReference>
<feature type="compositionally biased region" description="Low complexity" evidence="7">
    <location>
        <begin position="903"/>
        <end position="912"/>
    </location>
</feature>
<gene>
    <name evidence="9" type="ORF">GFSPODELE1_LOCUS747</name>
</gene>
<feature type="coiled-coil region" evidence="6">
    <location>
        <begin position="689"/>
        <end position="759"/>
    </location>
</feature>
<feature type="compositionally biased region" description="Polar residues" evidence="7">
    <location>
        <begin position="106"/>
        <end position="120"/>
    </location>
</feature>
<evidence type="ECO:0000256" key="5">
    <source>
        <dbReference type="ARBA" id="ARBA00023136"/>
    </source>
</evidence>
<feature type="compositionally biased region" description="Polar residues" evidence="7">
    <location>
        <begin position="287"/>
        <end position="300"/>
    </location>
</feature>
<keyword evidence="5" id="KW-0472">Membrane</keyword>
<evidence type="ECO:0000313" key="10">
    <source>
        <dbReference type="Proteomes" id="UP001497453"/>
    </source>
</evidence>
<dbReference type="Gene3D" id="1.10.220.60">
    <property type="entry name" value="GRIP domain"/>
    <property type="match status" value="1"/>
</dbReference>
<evidence type="ECO:0000256" key="2">
    <source>
        <dbReference type="ARBA" id="ARBA00004496"/>
    </source>
</evidence>
<evidence type="ECO:0000313" key="9">
    <source>
        <dbReference type="EMBL" id="CAL1695429.1"/>
    </source>
</evidence>
<evidence type="ECO:0000256" key="6">
    <source>
        <dbReference type="SAM" id="Coils"/>
    </source>
</evidence>
<dbReference type="PANTHER" id="PTHR23157:SF25">
    <property type="entry name" value="GRIP AND COILED-COIL DOMAIN-CONTAINING PROTEIN 1"/>
    <property type="match status" value="1"/>
</dbReference>
<dbReference type="PANTHER" id="PTHR23157">
    <property type="entry name" value="GRIP AND COILED-COIL DOMAIN-CONTAINING PROTEIN 1"/>
    <property type="match status" value="1"/>
</dbReference>
<evidence type="ECO:0000256" key="4">
    <source>
        <dbReference type="ARBA" id="ARBA00023054"/>
    </source>
</evidence>
<feature type="compositionally biased region" description="Polar residues" evidence="7">
    <location>
        <begin position="61"/>
        <end position="71"/>
    </location>
</feature>
<protein>
    <recommendedName>
        <fullName evidence="8">GRIP domain-containing protein</fullName>
    </recommendedName>
</protein>
<feature type="coiled-coil region" evidence="6">
    <location>
        <begin position="785"/>
        <end position="882"/>
    </location>
</feature>
<dbReference type="Pfam" id="PF01465">
    <property type="entry name" value="GRIP"/>
    <property type="match status" value="1"/>
</dbReference>
<feature type="domain" description="GRIP" evidence="8">
    <location>
        <begin position="924"/>
        <end position="972"/>
    </location>
</feature>